<dbReference type="AlphaFoldDB" id="E3QBN5"/>
<dbReference type="RefSeq" id="XP_008092394.1">
    <property type="nucleotide sequence ID" value="XM_008094203.1"/>
</dbReference>
<organism evidence="3">
    <name type="scientific">Colletotrichum graminicola (strain M1.001 / M2 / FGSC 10212)</name>
    <name type="common">Maize anthracnose fungus</name>
    <name type="synonym">Glomerella graminicola</name>
    <dbReference type="NCBI Taxonomy" id="645133"/>
    <lineage>
        <taxon>Eukaryota</taxon>
        <taxon>Fungi</taxon>
        <taxon>Dikarya</taxon>
        <taxon>Ascomycota</taxon>
        <taxon>Pezizomycotina</taxon>
        <taxon>Sordariomycetes</taxon>
        <taxon>Hypocreomycetidae</taxon>
        <taxon>Glomerellales</taxon>
        <taxon>Glomerellaceae</taxon>
        <taxon>Colletotrichum</taxon>
        <taxon>Colletotrichum graminicola species complex</taxon>
    </lineage>
</organism>
<dbReference type="EMBL" id="GG697340">
    <property type="protein sequence ID" value="EFQ28374.1"/>
    <property type="molecule type" value="Genomic_DNA"/>
</dbReference>
<accession>E3QBN5</accession>
<feature type="region of interest" description="Disordered" evidence="1">
    <location>
        <begin position="1"/>
        <end position="38"/>
    </location>
</feature>
<dbReference type="Proteomes" id="UP000008782">
    <property type="component" value="Unassembled WGS sequence"/>
</dbReference>
<protein>
    <submittedName>
        <fullName evidence="2">Uncharacterized protein</fullName>
    </submittedName>
</protein>
<dbReference type="HOGENOM" id="CLU_2263543_0_0_1"/>
<gene>
    <name evidence="2" type="ORF">GLRG_03518</name>
</gene>
<evidence type="ECO:0000313" key="3">
    <source>
        <dbReference type="Proteomes" id="UP000008782"/>
    </source>
</evidence>
<evidence type="ECO:0000313" key="2">
    <source>
        <dbReference type="EMBL" id="EFQ28374.1"/>
    </source>
</evidence>
<dbReference type="VEuPathDB" id="FungiDB:GLRG_03518"/>
<name>E3QBN5_COLGM</name>
<keyword evidence="3" id="KW-1185">Reference proteome</keyword>
<evidence type="ECO:0000256" key="1">
    <source>
        <dbReference type="SAM" id="MobiDB-lite"/>
    </source>
</evidence>
<sequence>MANKLENVEEKRTKRKTTVGKTETENDPGDIVRKSDEPSKLRSDEIAVRGHICRGKLRRKSEEKGWMIAIEGIHEGVVIEAYPDILLVLTALRLVTDKWGEGV</sequence>
<proteinExistence type="predicted"/>
<feature type="compositionally biased region" description="Basic and acidic residues" evidence="1">
    <location>
        <begin position="1"/>
        <end position="12"/>
    </location>
</feature>
<dbReference type="GeneID" id="24408883"/>
<reference evidence="3" key="1">
    <citation type="journal article" date="2012" name="Nat. Genet.">
        <title>Lifestyle transitions in plant pathogenic Colletotrichum fungi deciphered by genome and transcriptome analyses.</title>
        <authorList>
            <person name="O'Connell R.J."/>
            <person name="Thon M.R."/>
            <person name="Hacquard S."/>
            <person name="Amyotte S.G."/>
            <person name="Kleemann J."/>
            <person name="Torres M.F."/>
            <person name="Damm U."/>
            <person name="Buiate E.A."/>
            <person name="Epstein L."/>
            <person name="Alkan N."/>
            <person name="Altmueller J."/>
            <person name="Alvarado-Balderrama L."/>
            <person name="Bauser C.A."/>
            <person name="Becker C."/>
            <person name="Birren B.W."/>
            <person name="Chen Z."/>
            <person name="Choi J."/>
            <person name="Crouch J.A."/>
            <person name="Duvick J.P."/>
            <person name="Farman M.A."/>
            <person name="Gan P."/>
            <person name="Heiman D."/>
            <person name="Henrissat B."/>
            <person name="Howard R.J."/>
            <person name="Kabbage M."/>
            <person name="Koch C."/>
            <person name="Kracher B."/>
            <person name="Kubo Y."/>
            <person name="Law A.D."/>
            <person name="Lebrun M.-H."/>
            <person name="Lee Y.-H."/>
            <person name="Miyara I."/>
            <person name="Moore N."/>
            <person name="Neumann U."/>
            <person name="Nordstroem K."/>
            <person name="Panaccione D.G."/>
            <person name="Panstruga R."/>
            <person name="Place M."/>
            <person name="Proctor R.H."/>
            <person name="Prusky D."/>
            <person name="Rech G."/>
            <person name="Reinhardt R."/>
            <person name="Rollins J.A."/>
            <person name="Rounsley S."/>
            <person name="Schardl C.L."/>
            <person name="Schwartz D.C."/>
            <person name="Shenoy N."/>
            <person name="Shirasu K."/>
            <person name="Sikhakolli U.R."/>
            <person name="Stueber K."/>
            <person name="Sukno S.A."/>
            <person name="Sweigard J.A."/>
            <person name="Takano Y."/>
            <person name="Takahara H."/>
            <person name="Trail F."/>
            <person name="van der Does H.C."/>
            <person name="Voll L.M."/>
            <person name="Will I."/>
            <person name="Young S."/>
            <person name="Zeng Q."/>
            <person name="Zhang J."/>
            <person name="Zhou S."/>
            <person name="Dickman M.B."/>
            <person name="Schulze-Lefert P."/>
            <person name="Ver Loren van Themaat E."/>
            <person name="Ma L.-J."/>
            <person name="Vaillancourt L.J."/>
        </authorList>
    </citation>
    <scope>NUCLEOTIDE SEQUENCE [LARGE SCALE GENOMIC DNA]</scope>
    <source>
        <strain evidence="3">M1.001 / M2 / FGSC 10212</strain>
    </source>
</reference>